<evidence type="ECO:0000256" key="1">
    <source>
        <dbReference type="ARBA" id="ARBA00005941"/>
    </source>
</evidence>
<dbReference type="STRING" id="134605.HMPREF3206_01123"/>
<dbReference type="InterPro" id="IPR051233">
    <property type="entry name" value="Desulfoferrodoxin_SOR"/>
</dbReference>
<dbReference type="PANTHER" id="PTHR36541:SF1">
    <property type="entry name" value="SUPEROXIDE REDUCTASE-RELATED"/>
    <property type="match status" value="1"/>
</dbReference>
<evidence type="ECO:0000313" key="7">
    <source>
        <dbReference type="EMBL" id="KXA14140.1"/>
    </source>
</evidence>
<evidence type="ECO:0000256" key="5">
    <source>
        <dbReference type="ARBA" id="ARBA00023004"/>
    </source>
</evidence>
<comment type="similarity">
    <text evidence="1">Belongs to the desulfoferrodoxin family.</text>
</comment>
<keyword evidence="4" id="KW-0249">Electron transport</keyword>
<evidence type="ECO:0000259" key="6">
    <source>
        <dbReference type="Pfam" id="PF01880"/>
    </source>
</evidence>
<organism evidence="7 8">
    <name type="scientific">Fusobacterium equinum</name>
    <dbReference type="NCBI Taxonomy" id="134605"/>
    <lineage>
        <taxon>Bacteria</taxon>
        <taxon>Fusobacteriati</taxon>
        <taxon>Fusobacteriota</taxon>
        <taxon>Fusobacteriia</taxon>
        <taxon>Fusobacteriales</taxon>
        <taxon>Fusobacteriaceae</taxon>
        <taxon>Fusobacterium</taxon>
    </lineage>
</organism>
<dbReference type="GO" id="GO:0005506">
    <property type="term" value="F:iron ion binding"/>
    <property type="evidence" value="ECO:0007669"/>
    <property type="project" value="InterPro"/>
</dbReference>
<evidence type="ECO:0000256" key="2">
    <source>
        <dbReference type="ARBA" id="ARBA00022448"/>
    </source>
</evidence>
<keyword evidence="3" id="KW-0479">Metal-binding</keyword>
<dbReference type="SUPFAM" id="SSF49367">
    <property type="entry name" value="Superoxide reductase-like"/>
    <property type="match status" value="1"/>
</dbReference>
<dbReference type="Proteomes" id="UP000070617">
    <property type="component" value="Unassembled WGS sequence"/>
</dbReference>
<proteinExistence type="inferred from homology"/>
<dbReference type="GO" id="GO:0016491">
    <property type="term" value="F:oxidoreductase activity"/>
    <property type="evidence" value="ECO:0007669"/>
    <property type="project" value="InterPro"/>
</dbReference>
<name>A0A133NCW1_9FUSO</name>
<keyword evidence="5" id="KW-0408">Iron</keyword>
<feature type="domain" description="Desulfoferrodoxin ferrous iron-binding" evidence="6">
    <location>
        <begin position="54"/>
        <end position="139"/>
    </location>
</feature>
<dbReference type="Gene3D" id="2.60.40.730">
    <property type="entry name" value="SOR catalytic domain"/>
    <property type="match status" value="1"/>
</dbReference>
<evidence type="ECO:0000256" key="4">
    <source>
        <dbReference type="ARBA" id="ARBA00022982"/>
    </source>
</evidence>
<reference evidence="8" key="1">
    <citation type="submission" date="2016-01" db="EMBL/GenBank/DDBJ databases">
        <authorList>
            <person name="Mitreva M."/>
            <person name="Pepin K.H."/>
            <person name="Mihindukulasuriya K.A."/>
            <person name="Fulton R."/>
            <person name="Fronick C."/>
            <person name="O'Laughlin M."/>
            <person name="Miner T."/>
            <person name="Herter B."/>
            <person name="Rosa B.A."/>
            <person name="Cordes M."/>
            <person name="Tomlinson C."/>
            <person name="Wollam A."/>
            <person name="Palsikar V.B."/>
            <person name="Mardis E.R."/>
            <person name="Wilson R.K."/>
        </authorList>
    </citation>
    <scope>NUCLEOTIDE SEQUENCE [LARGE SCALE GENOMIC DNA]</scope>
    <source>
        <strain evidence="8">CMW8396</strain>
    </source>
</reference>
<evidence type="ECO:0000313" key="8">
    <source>
        <dbReference type="Proteomes" id="UP000070617"/>
    </source>
</evidence>
<sequence length="141" mass="16075">MYGEKTLIFKEETNMRNDFFKVAGSKKLLEVAVDGEGCLKEAIPGVEKLEVKSEDASTEKHVPYVEEQENGYLVKVGKETAHPMQDAHYIQFIEIVVDDNNLYRRYLNPGDAPEAFFAVPKGTKVVAREYCNLHGVWQYTK</sequence>
<evidence type="ECO:0000256" key="3">
    <source>
        <dbReference type="ARBA" id="ARBA00022723"/>
    </source>
</evidence>
<dbReference type="InterPro" id="IPR036073">
    <property type="entry name" value="Desulfoferrodoxin_Fe-bd_dom_sf"/>
</dbReference>
<dbReference type="AlphaFoldDB" id="A0A133NCW1"/>
<gene>
    <name evidence="7" type="ORF">HMPREF3206_01123</name>
</gene>
<comment type="caution">
    <text evidence="7">The sequence shown here is derived from an EMBL/GenBank/DDBJ whole genome shotgun (WGS) entry which is preliminary data.</text>
</comment>
<keyword evidence="2" id="KW-0813">Transport</keyword>
<dbReference type="EMBL" id="LRPX01000054">
    <property type="protein sequence ID" value="KXA14140.1"/>
    <property type="molecule type" value="Genomic_DNA"/>
</dbReference>
<dbReference type="NCBIfam" id="TIGR00332">
    <property type="entry name" value="neela_ferrous"/>
    <property type="match status" value="1"/>
</dbReference>
<dbReference type="InterPro" id="IPR002742">
    <property type="entry name" value="Desulfoferrodoxin_Fe-bd_dom"/>
</dbReference>
<dbReference type="PANTHER" id="PTHR36541">
    <property type="entry name" value="SUPEROXIDE REDUCTASE-RELATED"/>
    <property type="match status" value="1"/>
</dbReference>
<dbReference type="PATRIC" id="fig|134605.3.peg.1107"/>
<accession>A0A133NCW1</accession>
<dbReference type="Pfam" id="PF01880">
    <property type="entry name" value="Desulfoferrodox"/>
    <property type="match status" value="1"/>
</dbReference>
<keyword evidence="8" id="KW-1185">Reference proteome</keyword>
<protein>
    <submittedName>
        <fullName evidence="7">Putative superoxide reductase</fullName>
    </submittedName>
</protein>